<protein>
    <recommendedName>
        <fullName evidence="2">PorV/PorQ family protein</fullName>
    </recommendedName>
</protein>
<evidence type="ECO:0008006" key="2">
    <source>
        <dbReference type="Google" id="ProtNLM"/>
    </source>
</evidence>
<dbReference type="Gene3D" id="2.40.160.60">
    <property type="entry name" value="Outer membrane protein transport protein (OMPP1/FadL/TodX)"/>
    <property type="match status" value="1"/>
</dbReference>
<dbReference type="NCBIfam" id="NF033709">
    <property type="entry name" value="PorV_fam"/>
    <property type="match status" value="1"/>
</dbReference>
<sequence length="338" mass="36696">MKKLLTIFTVLIFSLSLYAGDVARKGTTGAEQLLIPVGARGIATGGSMLATLTGLESIYYNPAGLARHEGAEAMFSYMSYLADINVSYFAASANLGDFGSIALSFKSFDFGDIPVTTIQFPDGTGETYSPTFLTVGLSYSKIITDRISVGTTFKLITEEIVNTSATGFAVDFGVQYRFSESLFLGASVKNIGSNMVYSGQDLQQKTDIPGTAPGSEPGNLEVVAESYQIPSYFELSLAYKYDFNEQNNLIVASTFTNNNSFEDNLSFGMEYGFMNTFFLRGGYSMLLENTDQSIFGFTAGAGVNYAFGGELDITVDYAFRDVQDFPEPNHIFTVKLGF</sequence>
<accession>A0A0W8G094</accession>
<name>A0A0W8G094_9ZZZZ</name>
<evidence type="ECO:0000313" key="1">
    <source>
        <dbReference type="EMBL" id="KUG26533.1"/>
    </source>
</evidence>
<dbReference type="SUPFAM" id="SSF56935">
    <property type="entry name" value="Porins"/>
    <property type="match status" value="1"/>
</dbReference>
<proteinExistence type="predicted"/>
<reference evidence="1" key="1">
    <citation type="journal article" date="2015" name="Proc. Natl. Acad. Sci. U.S.A.">
        <title>Networks of energetic and metabolic interactions define dynamics in microbial communities.</title>
        <authorList>
            <person name="Embree M."/>
            <person name="Liu J.K."/>
            <person name="Al-Bassam M.M."/>
            <person name="Zengler K."/>
        </authorList>
    </citation>
    <scope>NUCLEOTIDE SEQUENCE</scope>
</reference>
<gene>
    <name evidence="1" type="ORF">ASZ90_003623</name>
</gene>
<dbReference type="AlphaFoldDB" id="A0A0W8G094"/>
<organism evidence="1">
    <name type="scientific">hydrocarbon metagenome</name>
    <dbReference type="NCBI Taxonomy" id="938273"/>
    <lineage>
        <taxon>unclassified sequences</taxon>
        <taxon>metagenomes</taxon>
        <taxon>ecological metagenomes</taxon>
    </lineage>
</organism>
<comment type="caution">
    <text evidence="1">The sequence shown here is derived from an EMBL/GenBank/DDBJ whole genome shotgun (WGS) entry which is preliminary data.</text>
</comment>
<dbReference type="EMBL" id="LNQE01000444">
    <property type="protein sequence ID" value="KUG26533.1"/>
    <property type="molecule type" value="Genomic_DNA"/>
</dbReference>